<dbReference type="STRING" id="1131935.PDENDC454_00490"/>
<feature type="transmembrane region" description="Helical" evidence="6">
    <location>
        <begin position="294"/>
        <end position="315"/>
    </location>
</feature>
<organism evidence="8 9">
    <name type="scientific">Paenibacillus dendritiformis C454</name>
    <dbReference type="NCBI Taxonomy" id="1131935"/>
    <lineage>
        <taxon>Bacteria</taxon>
        <taxon>Bacillati</taxon>
        <taxon>Bacillota</taxon>
        <taxon>Bacilli</taxon>
        <taxon>Bacillales</taxon>
        <taxon>Paenibacillaceae</taxon>
        <taxon>Paenibacillus</taxon>
    </lineage>
</organism>
<evidence type="ECO:0000256" key="3">
    <source>
        <dbReference type="ARBA" id="ARBA00022692"/>
    </source>
</evidence>
<evidence type="ECO:0000256" key="2">
    <source>
        <dbReference type="ARBA" id="ARBA00022448"/>
    </source>
</evidence>
<dbReference type="PANTHER" id="PTHR23523:SF2">
    <property type="entry name" value="2-NITROIMIDAZOLE TRANSPORTER"/>
    <property type="match status" value="1"/>
</dbReference>
<feature type="transmembrane region" description="Helical" evidence="6">
    <location>
        <begin position="356"/>
        <end position="375"/>
    </location>
</feature>
<dbReference type="Pfam" id="PF07690">
    <property type="entry name" value="MFS_1"/>
    <property type="match status" value="1"/>
</dbReference>
<dbReference type="Gene3D" id="1.20.1250.20">
    <property type="entry name" value="MFS general substrate transporter like domains"/>
    <property type="match status" value="2"/>
</dbReference>
<feature type="transmembrane region" description="Helical" evidence="6">
    <location>
        <begin position="239"/>
        <end position="258"/>
    </location>
</feature>
<evidence type="ECO:0000256" key="4">
    <source>
        <dbReference type="ARBA" id="ARBA00022989"/>
    </source>
</evidence>
<feature type="transmembrane region" description="Helical" evidence="6">
    <location>
        <begin position="96"/>
        <end position="118"/>
    </location>
</feature>
<keyword evidence="2" id="KW-0813">Transport</keyword>
<evidence type="ECO:0000313" key="8">
    <source>
        <dbReference type="EMBL" id="EHQ64346.1"/>
    </source>
</evidence>
<dbReference type="SUPFAM" id="SSF103473">
    <property type="entry name" value="MFS general substrate transporter"/>
    <property type="match status" value="1"/>
</dbReference>
<feature type="transmembrane region" description="Helical" evidence="6">
    <location>
        <begin position="327"/>
        <end position="350"/>
    </location>
</feature>
<reference evidence="8 9" key="1">
    <citation type="journal article" date="2012" name="J. Bacteriol.">
        <title>Genome Sequence of the Pattern-Forming Social Bacterium Paenibacillus dendritiformis C454 Chiral Morphotype.</title>
        <authorList>
            <person name="Sirota-Madi A."/>
            <person name="Olender T."/>
            <person name="Helman Y."/>
            <person name="Brainis I."/>
            <person name="Finkelshtein A."/>
            <person name="Roth D."/>
            <person name="Hagai E."/>
            <person name="Leshkowitz D."/>
            <person name="Brodsky L."/>
            <person name="Galatenko V."/>
            <person name="Nikolaev V."/>
            <person name="Gutnick D.L."/>
            <person name="Lancet D."/>
            <person name="Ben-Jacob E."/>
        </authorList>
    </citation>
    <scope>NUCLEOTIDE SEQUENCE [LARGE SCALE GENOMIC DNA]</scope>
    <source>
        <strain evidence="8 9">C454</strain>
    </source>
</reference>
<dbReference type="InterPro" id="IPR052524">
    <property type="entry name" value="MFS_Cyanate_Porter"/>
</dbReference>
<feature type="domain" description="Major facilitator superfamily (MFS) profile" evidence="7">
    <location>
        <begin position="1"/>
        <end position="380"/>
    </location>
</feature>
<name>H3S998_9BACL</name>
<dbReference type="GO" id="GO:0022857">
    <property type="term" value="F:transmembrane transporter activity"/>
    <property type="evidence" value="ECO:0007669"/>
    <property type="project" value="InterPro"/>
</dbReference>
<dbReference type="Proteomes" id="UP000003900">
    <property type="component" value="Unassembled WGS sequence"/>
</dbReference>
<evidence type="ECO:0000259" key="7">
    <source>
        <dbReference type="PROSITE" id="PS50850"/>
    </source>
</evidence>
<dbReference type="PATRIC" id="fig|1131935.3.peg.99"/>
<dbReference type="PANTHER" id="PTHR23523">
    <property type="match status" value="1"/>
</dbReference>
<dbReference type="InterPro" id="IPR036259">
    <property type="entry name" value="MFS_trans_sf"/>
</dbReference>
<keyword evidence="4 6" id="KW-1133">Transmembrane helix</keyword>
<keyword evidence="5 6" id="KW-0472">Membrane</keyword>
<dbReference type="RefSeq" id="WP_006674610.1">
    <property type="nucleotide sequence ID" value="NZ_AHKH01000001.1"/>
</dbReference>
<feature type="transmembrane region" description="Helical" evidence="6">
    <location>
        <begin position="205"/>
        <end position="227"/>
    </location>
</feature>
<dbReference type="AlphaFoldDB" id="H3S998"/>
<dbReference type="InterPro" id="IPR020846">
    <property type="entry name" value="MFS_dom"/>
</dbReference>
<feature type="transmembrane region" description="Helical" evidence="6">
    <location>
        <begin position="41"/>
        <end position="59"/>
    </location>
</feature>
<evidence type="ECO:0000256" key="1">
    <source>
        <dbReference type="ARBA" id="ARBA00004651"/>
    </source>
</evidence>
<comment type="caution">
    <text evidence="8">The sequence shown here is derived from an EMBL/GenBank/DDBJ whole genome shotgun (WGS) entry which is preliminary data.</text>
</comment>
<dbReference type="PROSITE" id="PS50850">
    <property type="entry name" value="MFS"/>
    <property type="match status" value="1"/>
</dbReference>
<evidence type="ECO:0000256" key="5">
    <source>
        <dbReference type="ARBA" id="ARBA00023136"/>
    </source>
</evidence>
<dbReference type="InterPro" id="IPR011701">
    <property type="entry name" value="MFS"/>
</dbReference>
<evidence type="ECO:0000313" key="9">
    <source>
        <dbReference type="Proteomes" id="UP000003900"/>
    </source>
</evidence>
<feature type="transmembrane region" description="Helical" evidence="6">
    <location>
        <begin position="270"/>
        <end position="288"/>
    </location>
</feature>
<feature type="transmembrane region" description="Helical" evidence="6">
    <location>
        <begin position="130"/>
        <end position="151"/>
    </location>
</feature>
<keyword evidence="9" id="KW-1185">Reference proteome</keyword>
<dbReference type="EMBL" id="AHKH01000001">
    <property type="protein sequence ID" value="EHQ64346.1"/>
    <property type="molecule type" value="Genomic_DNA"/>
</dbReference>
<feature type="transmembrane region" description="Helical" evidence="6">
    <location>
        <begin position="71"/>
        <end position="90"/>
    </location>
</feature>
<protein>
    <submittedName>
        <fullName evidence="8">Major facilitator transporter</fullName>
    </submittedName>
</protein>
<comment type="subcellular location">
    <subcellularLocation>
        <location evidence="1">Cell membrane</location>
        <topology evidence="1">Multi-pass membrane protein</topology>
    </subcellularLocation>
</comment>
<sequence>MPFIYLVAVIFFISINLRPSITSVGPLLDVIQTELGMNGMMASLLTTLPVFCMGLFALLSIRLSNRLGNELSLMIAMLLIFAATLARMFASNSVLLLATALFSGIGIGIAGPLMSGFIKKHFPDKLGVTGLYSVSMVIGAALASSFAIPLYDRLNHSWQYALGVWSSTALIAAVLLLPLVTKRKTRSAAAVTATISSRRPTNKRLYWFILFFGCMAAVFYSVTAWLAPLAAATGLTSSQSGMVLMLFTVIQVPVSFFIPVLASRTGNRRTWLLVCGLSELIGIVLLLANSSPWIAAILLGIGAGGLFPLALLLPIEETDSMEEATSWSAMMQCWGFMFGSLGPLFFGLAVDAFHNFMLALMVILMIISLLLITVLKIGNKAKKTEQA</sequence>
<keyword evidence="3 6" id="KW-0812">Transmembrane</keyword>
<feature type="transmembrane region" description="Helical" evidence="6">
    <location>
        <begin position="157"/>
        <end position="177"/>
    </location>
</feature>
<dbReference type="OrthoDB" id="9797740at2"/>
<gene>
    <name evidence="8" type="ORF">PDENDC454_00490</name>
</gene>
<proteinExistence type="predicted"/>
<evidence type="ECO:0000256" key="6">
    <source>
        <dbReference type="SAM" id="Phobius"/>
    </source>
</evidence>
<dbReference type="GO" id="GO:0005886">
    <property type="term" value="C:plasma membrane"/>
    <property type="evidence" value="ECO:0007669"/>
    <property type="project" value="UniProtKB-SubCell"/>
</dbReference>
<accession>H3S998</accession>